<dbReference type="Gene3D" id="3.40.1090.10">
    <property type="entry name" value="Cytosolic phospholipase A2 catalytic domain"/>
    <property type="match status" value="1"/>
</dbReference>
<reference evidence="6 7" key="1">
    <citation type="submission" date="2018-02" db="EMBL/GenBank/DDBJ databases">
        <title>The genomes of Aspergillus section Nigri reveals drivers in fungal speciation.</title>
        <authorList>
            <consortium name="DOE Joint Genome Institute"/>
            <person name="Vesth T.C."/>
            <person name="Nybo J."/>
            <person name="Theobald S."/>
            <person name="Brandl J."/>
            <person name="Frisvad J.C."/>
            <person name="Nielsen K.F."/>
            <person name="Lyhne E.K."/>
            <person name="Kogle M.E."/>
            <person name="Kuo A."/>
            <person name="Riley R."/>
            <person name="Clum A."/>
            <person name="Nolan M."/>
            <person name="Lipzen A."/>
            <person name="Salamov A."/>
            <person name="Henrissat B."/>
            <person name="Wiebenga A."/>
            <person name="De vries R.P."/>
            <person name="Grigoriev I.V."/>
            <person name="Mortensen U.H."/>
            <person name="Andersen M.R."/>
            <person name="Baker S.E."/>
        </authorList>
    </citation>
    <scope>NUCLEOTIDE SEQUENCE [LARGE SCALE GENOMIC DNA]</scope>
    <source>
        <strain evidence="6 7">CBS 101889</strain>
    </source>
</reference>
<accession>A0A395HSE5</accession>
<dbReference type="GO" id="GO:0016042">
    <property type="term" value="P:lipid catabolic process"/>
    <property type="evidence" value="ECO:0007669"/>
    <property type="project" value="UniProtKB-KW"/>
</dbReference>
<evidence type="ECO:0000313" key="7">
    <source>
        <dbReference type="Proteomes" id="UP000248961"/>
    </source>
</evidence>
<proteinExistence type="predicted"/>
<dbReference type="PANTHER" id="PTHR24185:SF1">
    <property type="entry name" value="CALCIUM-INDEPENDENT PHOSPHOLIPASE A2-GAMMA"/>
    <property type="match status" value="1"/>
</dbReference>
<dbReference type="PANTHER" id="PTHR24185">
    <property type="entry name" value="CALCIUM-INDEPENDENT PHOSPHOLIPASE A2-GAMMA"/>
    <property type="match status" value="1"/>
</dbReference>
<dbReference type="RefSeq" id="XP_025548932.1">
    <property type="nucleotide sequence ID" value="XM_025698532.1"/>
</dbReference>
<name>A0A395HSE5_ASPHC</name>
<evidence type="ECO:0000259" key="5">
    <source>
        <dbReference type="PROSITE" id="PS51635"/>
    </source>
</evidence>
<protein>
    <submittedName>
        <fullName evidence="6">FabD/lysophospholipase-like protein</fullName>
    </submittedName>
</protein>
<dbReference type="InterPro" id="IPR002641">
    <property type="entry name" value="PNPLA_dom"/>
</dbReference>
<dbReference type="GO" id="GO:0016020">
    <property type="term" value="C:membrane"/>
    <property type="evidence" value="ECO:0007669"/>
    <property type="project" value="TreeGrafter"/>
</dbReference>
<dbReference type="GO" id="GO:0047499">
    <property type="term" value="F:calcium-independent phospholipase A2 activity"/>
    <property type="evidence" value="ECO:0007669"/>
    <property type="project" value="TreeGrafter"/>
</dbReference>
<dbReference type="Proteomes" id="UP000248961">
    <property type="component" value="Unassembled WGS sequence"/>
</dbReference>
<dbReference type="OrthoDB" id="1658288at2759"/>
<organism evidence="6 7">
    <name type="scientific">Aspergillus homomorphus (strain CBS 101889)</name>
    <dbReference type="NCBI Taxonomy" id="1450537"/>
    <lineage>
        <taxon>Eukaryota</taxon>
        <taxon>Fungi</taxon>
        <taxon>Dikarya</taxon>
        <taxon>Ascomycota</taxon>
        <taxon>Pezizomycotina</taxon>
        <taxon>Eurotiomycetes</taxon>
        <taxon>Eurotiomycetidae</taxon>
        <taxon>Eurotiales</taxon>
        <taxon>Aspergillaceae</taxon>
        <taxon>Aspergillus</taxon>
        <taxon>Aspergillus subgen. Circumdati</taxon>
    </lineage>
</organism>
<evidence type="ECO:0000256" key="2">
    <source>
        <dbReference type="ARBA" id="ARBA00022963"/>
    </source>
</evidence>
<sequence>MSNEDSPKPLRLLSLDGSGITAISQLIILKSLTLSIQQQHALAETPQPHELFDLIGGSGHGGLLALLLGRLRLSVDEAITEYRQLVQRVFSRRKHRGGNGQYSARKMEAAIREIVARYPHARDPETKLLVEIEGGAEEAADEVAGGCKVFVCVRSAEAMEYARALCSYRTYRAGDYPDLTVWQAGRAVTAYPGLFKPLAVDIEEFVDGSLGTKNPCRMVLNEARRLFDGRRPLGCVLSLGAGRPPPVQLARPGVFQRLLPTRIVSVVEALSFEAEAVAQDMEGRFEGSADVYFRLNVGERVADVGMADWERSSEVESKTIDYLAAFEVESTVLRAAAAVYGDAKRENTNEKQMTLFDL</sequence>
<dbReference type="GeneID" id="37202821"/>
<keyword evidence="1" id="KW-0378">Hydrolase</keyword>
<dbReference type="AlphaFoldDB" id="A0A395HSE5"/>
<evidence type="ECO:0000256" key="1">
    <source>
        <dbReference type="ARBA" id="ARBA00022801"/>
    </source>
</evidence>
<dbReference type="GO" id="GO:0019369">
    <property type="term" value="P:arachidonate metabolic process"/>
    <property type="evidence" value="ECO:0007669"/>
    <property type="project" value="TreeGrafter"/>
</dbReference>
<dbReference type="InterPro" id="IPR016035">
    <property type="entry name" value="Acyl_Trfase/lysoPLipase"/>
</dbReference>
<evidence type="ECO:0000313" key="6">
    <source>
        <dbReference type="EMBL" id="RAL09778.1"/>
    </source>
</evidence>
<keyword evidence="3" id="KW-0443">Lipid metabolism</keyword>
<keyword evidence="7" id="KW-1185">Reference proteome</keyword>
<comment type="caution">
    <text evidence="4">Lacks conserved residue(s) required for the propagation of feature annotation.</text>
</comment>
<gene>
    <name evidence="6" type="ORF">BO97DRAFT_445279</name>
</gene>
<dbReference type="EMBL" id="KZ824301">
    <property type="protein sequence ID" value="RAL09778.1"/>
    <property type="molecule type" value="Genomic_DNA"/>
</dbReference>
<dbReference type="PROSITE" id="PS51635">
    <property type="entry name" value="PNPLA"/>
    <property type="match status" value="1"/>
</dbReference>
<keyword evidence="2" id="KW-0442">Lipid degradation</keyword>
<dbReference type="STRING" id="1450537.A0A395HSE5"/>
<dbReference type="VEuPathDB" id="FungiDB:BO97DRAFT_445279"/>
<evidence type="ECO:0000256" key="4">
    <source>
        <dbReference type="PROSITE-ProRule" id="PRU01161"/>
    </source>
</evidence>
<evidence type="ECO:0000256" key="3">
    <source>
        <dbReference type="ARBA" id="ARBA00023098"/>
    </source>
</evidence>
<dbReference type="SUPFAM" id="SSF52151">
    <property type="entry name" value="FabD/lysophospholipase-like"/>
    <property type="match status" value="1"/>
</dbReference>
<dbReference type="Pfam" id="PF01734">
    <property type="entry name" value="Patatin"/>
    <property type="match status" value="1"/>
</dbReference>
<feature type="domain" description="PNPLA" evidence="5">
    <location>
        <begin position="13"/>
        <end position="220"/>
    </location>
</feature>
<dbReference type="GO" id="GO:0046486">
    <property type="term" value="P:glycerolipid metabolic process"/>
    <property type="evidence" value="ECO:0007669"/>
    <property type="project" value="UniProtKB-ARBA"/>
</dbReference>